<dbReference type="STRING" id="1805483.A0A177EAL2"/>
<dbReference type="Gene3D" id="3.40.50.300">
    <property type="entry name" value="P-loop containing nucleotide triphosphate hydrolases"/>
    <property type="match status" value="1"/>
</dbReference>
<dbReference type="Proteomes" id="UP000185944">
    <property type="component" value="Unassembled WGS sequence"/>
</dbReference>
<dbReference type="AlphaFoldDB" id="A0A177EAL2"/>
<comment type="caution">
    <text evidence="2">The sequence shown here is derived from an EMBL/GenBank/DDBJ whole genome shotgun (WGS) entry which is preliminary data.</text>
</comment>
<dbReference type="EMBL" id="LTDL01000042">
    <property type="protein sequence ID" value="OAG28955.1"/>
    <property type="molecule type" value="Genomic_DNA"/>
</dbReference>
<dbReference type="PANTHER" id="PTHR18884">
    <property type="entry name" value="SEPTIN"/>
    <property type="match status" value="1"/>
</dbReference>
<sequence>MRVGKKRERLNVLFAGVSGSGKSIFAGTLRKDADLEVVEMSVPDNGRSSTYIYDMKGYGIKNDLSERFEEIEVFIKSRYKEYLKEEIRVEREAYEDRRIHLVVLFLAVSSRGMKEHDLFLLKHLQKMANVIVVIPKSDYHTKEELAEIRERVRERVHESAIDLFTITEVPEEALPMAVIGKASSQVDPKMHSDVEMFDHFLASARVDLIDTTHQHFYEGFRRTVLGRGER</sequence>
<dbReference type="GeneID" id="93647444"/>
<protein>
    <submittedName>
        <fullName evidence="2">Septin 3/9/12</fullName>
    </submittedName>
</protein>
<evidence type="ECO:0000313" key="3">
    <source>
        <dbReference type="Proteomes" id="UP000185944"/>
    </source>
</evidence>
<dbReference type="VEuPathDB" id="MicrosporidiaDB:NEDG_01094"/>
<dbReference type="Pfam" id="PF00735">
    <property type="entry name" value="Septin"/>
    <property type="match status" value="1"/>
</dbReference>
<dbReference type="SUPFAM" id="SSF52540">
    <property type="entry name" value="P-loop containing nucleoside triphosphate hydrolases"/>
    <property type="match status" value="1"/>
</dbReference>
<reference evidence="2 3" key="1">
    <citation type="submission" date="2016-02" db="EMBL/GenBank/DDBJ databases">
        <title>Discovery of a natural microsporidian pathogen with a broad tissue tropism in Caenorhabditis elegans.</title>
        <authorList>
            <person name="Luallen R.J."/>
            <person name="Reinke A.W."/>
            <person name="Tong L."/>
            <person name="Botts M.R."/>
            <person name="Felix M.-A."/>
            <person name="Troemel E.R."/>
        </authorList>
    </citation>
    <scope>NUCLEOTIDE SEQUENCE [LARGE SCALE GENOMIC DNA]</scope>
    <source>
        <strain evidence="2 3">JUm2807</strain>
    </source>
</reference>
<dbReference type="InterPro" id="IPR030379">
    <property type="entry name" value="G_SEPTIN_dom"/>
</dbReference>
<feature type="domain" description="Septin-type G" evidence="1">
    <location>
        <begin position="1"/>
        <end position="230"/>
    </location>
</feature>
<gene>
    <name evidence="2" type="ORF">NEDG_01094</name>
</gene>
<keyword evidence="3" id="KW-1185">Reference proteome</keyword>
<name>A0A177EAL2_9MICR</name>
<organism evidence="2 3">
    <name type="scientific">Nematocida displodere</name>
    <dbReference type="NCBI Taxonomy" id="1805483"/>
    <lineage>
        <taxon>Eukaryota</taxon>
        <taxon>Fungi</taxon>
        <taxon>Fungi incertae sedis</taxon>
        <taxon>Microsporidia</taxon>
        <taxon>Nematocida</taxon>
    </lineage>
</organism>
<evidence type="ECO:0000259" key="1">
    <source>
        <dbReference type="PROSITE" id="PS51719"/>
    </source>
</evidence>
<evidence type="ECO:0000313" key="2">
    <source>
        <dbReference type="EMBL" id="OAG28955.1"/>
    </source>
</evidence>
<dbReference type="RefSeq" id="XP_067543700.1">
    <property type="nucleotide sequence ID" value="XM_067688512.1"/>
</dbReference>
<dbReference type="PROSITE" id="PS51719">
    <property type="entry name" value="G_SEPTIN"/>
    <property type="match status" value="1"/>
</dbReference>
<accession>A0A177EAL2</accession>
<dbReference type="GO" id="GO:0005525">
    <property type="term" value="F:GTP binding"/>
    <property type="evidence" value="ECO:0007669"/>
    <property type="project" value="InterPro"/>
</dbReference>
<dbReference type="InterPro" id="IPR027417">
    <property type="entry name" value="P-loop_NTPase"/>
</dbReference>
<dbReference type="OrthoDB" id="416553at2759"/>
<proteinExistence type="predicted"/>